<dbReference type="Proteomes" id="UP000298030">
    <property type="component" value="Unassembled WGS sequence"/>
</dbReference>
<sequence length="391" mass="44377">MWRGFPVALSRCRGLTFNPVFLWHRQKFKQKRSAYSTFHRQYYVGGTEDTSHRIDHALYTARGKLVLVWFIHPGAKPHIADAVTASARWYPSIGCLVEREFPPGFYPRDFRGNSPYQVASVACTIPNNTLPNSQQWFPNFDLMVNFTGLFGSAEPGLTYNRDFDAVRVYNTRPILLFPGTNILSVFRPVFREKVRREGLTILGFESLTTSLVALIEETIPNPFMGPPENRKISTLGLTHHTTPIEWYGVQDYRTKSVVDGLSSIGGLGSLLSTLLAMLLGTSLYTAMFREKPQSPFGLLHSIGPSQKMMADACDQKYPRLRRDMQSEKEDAGVMSLLLDTLIDIDDLRDNKRNLAESEGEEGDSTRDNSQQSIRRPENRVLENHRPDKEDP</sequence>
<feature type="compositionally biased region" description="Basic and acidic residues" evidence="1">
    <location>
        <begin position="374"/>
        <end position="391"/>
    </location>
</feature>
<dbReference type="OrthoDB" id="3227921at2759"/>
<accession>A0A4Y7T2D5</accession>
<evidence type="ECO:0000313" key="3">
    <source>
        <dbReference type="Proteomes" id="UP000298030"/>
    </source>
</evidence>
<keyword evidence="3" id="KW-1185">Reference proteome</keyword>
<evidence type="ECO:0000313" key="2">
    <source>
        <dbReference type="EMBL" id="TEB28320.1"/>
    </source>
</evidence>
<gene>
    <name evidence="2" type="ORF">FA13DRAFT_1711888</name>
</gene>
<dbReference type="AlphaFoldDB" id="A0A4Y7T2D5"/>
<name>A0A4Y7T2D5_COPMI</name>
<evidence type="ECO:0000256" key="1">
    <source>
        <dbReference type="SAM" id="MobiDB-lite"/>
    </source>
</evidence>
<protein>
    <submittedName>
        <fullName evidence="2">Uncharacterized protein</fullName>
    </submittedName>
</protein>
<reference evidence="2 3" key="1">
    <citation type="journal article" date="2019" name="Nat. Ecol. Evol.">
        <title>Megaphylogeny resolves global patterns of mushroom evolution.</title>
        <authorList>
            <person name="Varga T."/>
            <person name="Krizsan K."/>
            <person name="Foldi C."/>
            <person name="Dima B."/>
            <person name="Sanchez-Garcia M."/>
            <person name="Sanchez-Ramirez S."/>
            <person name="Szollosi G.J."/>
            <person name="Szarkandi J.G."/>
            <person name="Papp V."/>
            <person name="Albert L."/>
            <person name="Andreopoulos W."/>
            <person name="Angelini C."/>
            <person name="Antonin V."/>
            <person name="Barry K.W."/>
            <person name="Bougher N.L."/>
            <person name="Buchanan P."/>
            <person name="Buyck B."/>
            <person name="Bense V."/>
            <person name="Catcheside P."/>
            <person name="Chovatia M."/>
            <person name="Cooper J."/>
            <person name="Damon W."/>
            <person name="Desjardin D."/>
            <person name="Finy P."/>
            <person name="Geml J."/>
            <person name="Haridas S."/>
            <person name="Hughes K."/>
            <person name="Justo A."/>
            <person name="Karasinski D."/>
            <person name="Kautmanova I."/>
            <person name="Kiss B."/>
            <person name="Kocsube S."/>
            <person name="Kotiranta H."/>
            <person name="LaButti K.M."/>
            <person name="Lechner B.E."/>
            <person name="Liimatainen K."/>
            <person name="Lipzen A."/>
            <person name="Lukacs Z."/>
            <person name="Mihaltcheva S."/>
            <person name="Morgado L.N."/>
            <person name="Niskanen T."/>
            <person name="Noordeloos M.E."/>
            <person name="Ohm R.A."/>
            <person name="Ortiz-Santana B."/>
            <person name="Ovrebo C."/>
            <person name="Racz N."/>
            <person name="Riley R."/>
            <person name="Savchenko A."/>
            <person name="Shiryaev A."/>
            <person name="Soop K."/>
            <person name="Spirin V."/>
            <person name="Szebenyi C."/>
            <person name="Tomsovsky M."/>
            <person name="Tulloss R.E."/>
            <person name="Uehling J."/>
            <person name="Grigoriev I.V."/>
            <person name="Vagvolgyi C."/>
            <person name="Papp T."/>
            <person name="Martin F.M."/>
            <person name="Miettinen O."/>
            <person name="Hibbett D.S."/>
            <person name="Nagy L.G."/>
        </authorList>
    </citation>
    <scope>NUCLEOTIDE SEQUENCE [LARGE SCALE GENOMIC DNA]</scope>
    <source>
        <strain evidence="2 3">FP101781</strain>
    </source>
</reference>
<proteinExistence type="predicted"/>
<comment type="caution">
    <text evidence="2">The sequence shown here is derived from an EMBL/GenBank/DDBJ whole genome shotgun (WGS) entry which is preliminary data.</text>
</comment>
<feature type="region of interest" description="Disordered" evidence="1">
    <location>
        <begin position="353"/>
        <end position="391"/>
    </location>
</feature>
<dbReference type="EMBL" id="QPFP01000033">
    <property type="protein sequence ID" value="TEB28320.1"/>
    <property type="molecule type" value="Genomic_DNA"/>
</dbReference>
<organism evidence="2 3">
    <name type="scientific">Coprinellus micaceus</name>
    <name type="common">Glistening ink-cap mushroom</name>
    <name type="synonym">Coprinus micaceus</name>
    <dbReference type="NCBI Taxonomy" id="71717"/>
    <lineage>
        <taxon>Eukaryota</taxon>
        <taxon>Fungi</taxon>
        <taxon>Dikarya</taxon>
        <taxon>Basidiomycota</taxon>
        <taxon>Agaricomycotina</taxon>
        <taxon>Agaricomycetes</taxon>
        <taxon>Agaricomycetidae</taxon>
        <taxon>Agaricales</taxon>
        <taxon>Agaricineae</taxon>
        <taxon>Psathyrellaceae</taxon>
        <taxon>Coprinellus</taxon>
    </lineage>
</organism>